<dbReference type="InterPro" id="IPR038063">
    <property type="entry name" value="Transpep_catalytic_dom"/>
</dbReference>
<keyword evidence="12" id="KW-1185">Reference proteome</keyword>
<accession>A0ABW7UUU2</accession>
<evidence type="ECO:0000256" key="7">
    <source>
        <dbReference type="PROSITE-ProRule" id="PRU01373"/>
    </source>
</evidence>
<dbReference type="PANTHER" id="PTHR30582:SF2">
    <property type="entry name" value="L,D-TRANSPEPTIDASE YCIB-RELATED"/>
    <property type="match status" value="1"/>
</dbReference>
<dbReference type="EMBL" id="JBIRWE010000005">
    <property type="protein sequence ID" value="MFI1965481.1"/>
    <property type="molecule type" value="Genomic_DNA"/>
</dbReference>
<evidence type="ECO:0000256" key="2">
    <source>
        <dbReference type="ARBA" id="ARBA00022679"/>
    </source>
</evidence>
<feature type="signal peptide" evidence="9">
    <location>
        <begin position="1"/>
        <end position="26"/>
    </location>
</feature>
<dbReference type="PROSITE" id="PS52029">
    <property type="entry name" value="LD_TPASE"/>
    <property type="match status" value="1"/>
</dbReference>
<protein>
    <submittedName>
        <fullName evidence="11">Ig-like domain-containing protein</fullName>
    </submittedName>
</protein>
<dbReference type="PROSITE" id="PS51257">
    <property type="entry name" value="PROKAR_LIPOPROTEIN"/>
    <property type="match status" value="1"/>
</dbReference>
<keyword evidence="6 7" id="KW-0961">Cell wall biogenesis/degradation</keyword>
<comment type="caution">
    <text evidence="11">The sequence shown here is derived from an EMBL/GenBank/DDBJ whole genome shotgun (WGS) entry which is preliminary data.</text>
</comment>
<evidence type="ECO:0000256" key="1">
    <source>
        <dbReference type="ARBA" id="ARBA00004752"/>
    </source>
</evidence>
<gene>
    <name evidence="11" type="ORF">ACH429_15440</name>
</gene>
<sequence length="415" mass="44424">MSHKPRIRTAASCALLIAPLALFASACTDSHPLSATPYDASDEISFNEDEGGRIDPEKPLEISAKSGDSRITDVTATDASGRYLRGELTADGSRWRSTSPLAAGAHYTVRVSTEDEDGAPGRRTADFDTKPADKSLRVTLGPDSGTYGVGQPVTAQLSHAVKTAEGRATVERALHVDSRPSVEGAWHWVDSKTLHYRPQEYWPANSTVQVRSTLDGIKVGKNLYGGPAKALKLRIGDRLEAVTDAGAHTMTVKRNGKVIRTIPVTTGKPGFDTRNGVKVVLAKEPYVRMNGETVGIAEGSSESYDLDVYWATRVTWSGEYVHAAPWSAGSQGAANVSHGCTGMSTENAKWFFDTVKLGDIVVVRNSTGDMMTAFDNGFGDWNVDWAKWQEGSAVMLAGSLPGGGSPQSARLRPVV</sequence>
<dbReference type="CDD" id="cd16913">
    <property type="entry name" value="YkuD_like"/>
    <property type="match status" value="1"/>
</dbReference>
<evidence type="ECO:0000256" key="3">
    <source>
        <dbReference type="ARBA" id="ARBA00022960"/>
    </source>
</evidence>
<keyword evidence="2" id="KW-0808">Transferase</keyword>
<evidence type="ECO:0000256" key="6">
    <source>
        <dbReference type="ARBA" id="ARBA00023316"/>
    </source>
</evidence>
<evidence type="ECO:0000256" key="9">
    <source>
        <dbReference type="SAM" id="SignalP"/>
    </source>
</evidence>
<reference evidence="11 12" key="1">
    <citation type="submission" date="2024-10" db="EMBL/GenBank/DDBJ databases">
        <title>The Natural Products Discovery Center: Release of the First 8490 Sequenced Strains for Exploring Actinobacteria Biosynthetic Diversity.</title>
        <authorList>
            <person name="Kalkreuter E."/>
            <person name="Kautsar S.A."/>
            <person name="Yang D."/>
            <person name="Bader C.D."/>
            <person name="Teijaro C.N."/>
            <person name="Fluegel L."/>
            <person name="Davis C.M."/>
            <person name="Simpson J.R."/>
            <person name="Lauterbach L."/>
            <person name="Steele A.D."/>
            <person name="Gui C."/>
            <person name="Meng S."/>
            <person name="Li G."/>
            <person name="Viehrig K."/>
            <person name="Ye F."/>
            <person name="Su P."/>
            <person name="Kiefer A.F."/>
            <person name="Nichols A."/>
            <person name="Cepeda A.J."/>
            <person name="Yan W."/>
            <person name="Fan B."/>
            <person name="Jiang Y."/>
            <person name="Adhikari A."/>
            <person name="Zheng C.-J."/>
            <person name="Schuster L."/>
            <person name="Cowan T.M."/>
            <person name="Smanski M.J."/>
            <person name="Chevrette M.G."/>
            <person name="De Carvalho L.P.S."/>
            <person name="Shen B."/>
        </authorList>
    </citation>
    <scope>NUCLEOTIDE SEQUENCE [LARGE SCALE GENOMIC DNA]</scope>
    <source>
        <strain evidence="11 12">NPDC020327</strain>
    </source>
</reference>
<dbReference type="Proteomes" id="UP001611548">
    <property type="component" value="Unassembled WGS sequence"/>
</dbReference>
<evidence type="ECO:0000256" key="8">
    <source>
        <dbReference type="SAM" id="MobiDB-lite"/>
    </source>
</evidence>
<keyword evidence="4 7" id="KW-0573">Peptidoglycan synthesis</keyword>
<dbReference type="Pfam" id="PF03734">
    <property type="entry name" value="YkuD"/>
    <property type="match status" value="1"/>
</dbReference>
<evidence type="ECO:0000256" key="4">
    <source>
        <dbReference type="ARBA" id="ARBA00022984"/>
    </source>
</evidence>
<name>A0ABW7UUU2_9ACTN</name>
<dbReference type="PANTHER" id="PTHR30582">
    <property type="entry name" value="L,D-TRANSPEPTIDASE"/>
    <property type="match status" value="1"/>
</dbReference>
<dbReference type="SUPFAM" id="SSF141523">
    <property type="entry name" value="L,D-transpeptidase catalytic domain-like"/>
    <property type="match status" value="1"/>
</dbReference>
<feature type="region of interest" description="Disordered" evidence="8">
    <location>
        <begin position="37"/>
        <end position="58"/>
    </location>
</feature>
<feature type="chain" id="PRO_5046166802" evidence="9">
    <location>
        <begin position="27"/>
        <end position="415"/>
    </location>
</feature>
<evidence type="ECO:0000259" key="10">
    <source>
        <dbReference type="PROSITE" id="PS52029"/>
    </source>
</evidence>
<dbReference type="InterPro" id="IPR005490">
    <property type="entry name" value="LD_TPept_cat_dom"/>
</dbReference>
<feature type="active site" description="Nucleophile" evidence="7">
    <location>
        <position position="340"/>
    </location>
</feature>
<keyword evidence="3 7" id="KW-0133">Cell shape</keyword>
<evidence type="ECO:0000256" key="5">
    <source>
        <dbReference type="ARBA" id="ARBA00023315"/>
    </source>
</evidence>
<keyword evidence="9" id="KW-0732">Signal</keyword>
<proteinExistence type="predicted"/>
<dbReference type="Gene3D" id="2.40.440.10">
    <property type="entry name" value="L,D-transpeptidase catalytic domain-like"/>
    <property type="match status" value="1"/>
</dbReference>
<keyword evidence="5" id="KW-0012">Acyltransferase</keyword>
<dbReference type="Gene3D" id="2.60.40.3780">
    <property type="match status" value="1"/>
</dbReference>
<dbReference type="RefSeq" id="WP_055470246.1">
    <property type="nucleotide sequence ID" value="NZ_JBEZHZ010000062.1"/>
</dbReference>
<dbReference type="InterPro" id="IPR041280">
    <property type="entry name" value="Big_10"/>
</dbReference>
<feature type="compositionally biased region" description="Acidic residues" evidence="8">
    <location>
        <begin position="40"/>
        <end position="49"/>
    </location>
</feature>
<dbReference type="Pfam" id="PF17964">
    <property type="entry name" value="Big_10"/>
    <property type="match status" value="1"/>
</dbReference>
<feature type="domain" description="L,D-TPase catalytic" evidence="10">
    <location>
        <begin position="239"/>
        <end position="364"/>
    </location>
</feature>
<comment type="pathway">
    <text evidence="1 7">Cell wall biogenesis; peptidoglycan biosynthesis.</text>
</comment>
<evidence type="ECO:0000313" key="11">
    <source>
        <dbReference type="EMBL" id="MFI1965481.1"/>
    </source>
</evidence>
<dbReference type="InterPro" id="IPR050979">
    <property type="entry name" value="LD-transpeptidase"/>
</dbReference>
<feature type="active site" description="Proton donor/acceptor" evidence="7">
    <location>
        <position position="322"/>
    </location>
</feature>
<organism evidence="11 12">
    <name type="scientific">Streptomyces pathocidini</name>
    <dbReference type="NCBI Taxonomy" id="1650571"/>
    <lineage>
        <taxon>Bacteria</taxon>
        <taxon>Bacillati</taxon>
        <taxon>Actinomycetota</taxon>
        <taxon>Actinomycetes</taxon>
        <taxon>Kitasatosporales</taxon>
        <taxon>Streptomycetaceae</taxon>
        <taxon>Streptomyces</taxon>
    </lineage>
</organism>
<evidence type="ECO:0000313" key="12">
    <source>
        <dbReference type="Proteomes" id="UP001611548"/>
    </source>
</evidence>
<dbReference type="Gene3D" id="2.60.40.3710">
    <property type="match status" value="1"/>
</dbReference>